<gene>
    <name evidence="1" type="ORF">ERL59_07560</name>
</gene>
<protein>
    <submittedName>
        <fullName evidence="1">Uncharacterized protein</fullName>
    </submittedName>
</protein>
<dbReference type="EMBL" id="SIJB01000018">
    <property type="protein sequence ID" value="NBI28811.1"/>
    <property type="molecule type" value="Genomic_DNA"/>
</dbReference>
<accession>A0A6N9PZ56</accession>
<evidence type="ECO:0000313" key="1">
    <source>
        <dbReference type="EMBL" id="NBI28811.1"/>
    </source>
</evidence>
<dbReference type="Proteomes" id="UP000448943">
    <property type="component" value="Unassembled WGS sequence"/>
</dbReference>
<proteinExistence type="predicted"/>
<sequence length="293" mass="33349">MKAKKIAASIGLSTLLIGGLLYGTLSNSSSKAHSLSATELIESQQKVSEDIIATVEITSNTPDLMEVKTTQNNNVYISQFKLIEDQIYTLIKTNVWSNGEEDKRSSIVELTTEFDIQEYAALLQDTYDAIYDIEHSVRVLGDQYFETEKYEDDLKKNDETNVALINYKEEYMISKVSEDLLVTVEVTNNTPDLMEMKRIQNDHVITTQFKLIEDHIYTLTETNVWGNGEEESGSVKAELSPDFNVEEYAALLQGTYSAIYDIEHSIRVLGDKYFETEKYEHDLKNNDETNQAL</sequence>
<comment type="caution">
    <text evidence="1">The sequence shown here is derived from an EMBL/GenBank/DDBJ whole genome shotgun (WGS) entry which is preliminary data.</text>
</comment>
<reference evidence="1 2" key="1">
    <citation type="submission" date="2019-01" db="EMBL/GenBank/DDBJ databases">
        <title>Chengkuizengella sp. nov., isolated from deep-sea sediment of East Pacific Ocean.</title>
        <authorList>
            <person name="Yang J."/>
            <person name="Lai Q."/>
            <person name="Shao Z."/>
        </authorList>
    </citation>
    <scope>NUCLEOTIDE SEQUENCE [LARGE SCALE GENOMIC DNA]</scope>
    <source>
        <strain evidence="1 2">YPA3-1-1</strain>
    </source>
</reference>
<dbReference type="RefSeq" id="WP_160645607.1">
    <property type="nucleotide sequence ID" value="NZ_SIJB01000018.1"/>
</dbReference>
<keyword evidence="2" id="KW-1185">Reference proteome</keyword>
<evidence type="ECO:0000313" key="2">
    <source>
        <dbReference type="Proteomes" id="UP000448943"/>
    </source>
</evidence>
<organism evidence="1 2">
    <name type="scientific">Chengkuizengella marina</name>
    <dbReference type="NCBI Taxonomy" id="2507566"/>
    <lineage>
        <taxon>Bacteria</taxon>
        <taxon>Bacillati</taxon>
        <taxon>Bacillota</taxon>
        <taxon>Bacilli</taxon>
        <taxon>Bacillales</taxon>
        <taxon>Paenibacillaceae</taxon>
        <taxon>Chengkuizengella</taxon>
    </lineage>
</organism>
<dbReference type="AlphaFoldDB" id="A0A6N9PZ56"/>
<name>A0A6N9PZ56_9BACL</name>